<dbReference type="InterPro" id="IPR050266">
    <property type="entry name" value="AB_hydrolase_sf"/>
</dbReference>
<proteinExistence type="predicted"/>
<evidence type="ECO:0000313" key="2">
    <source>
        <dbReference type="EMBL" id="MFC6632485.1"/>
    </source>
</evidence>
<keyword evidence="3" id="KW-1185">Reference proteome</keyword>
<sequence length="276" mass="30322">MPYFSHRGRRLHFTDDSEGRGEPLLLLHGLGSRGSDWRPQIDGLAGEFRVLTLDFPGHGDSDPIDGPVTIADLARDVRALLDHLQMVRAHVVGLSLGGMVLFQLLADSPERLNSITVINSGPGLVSGQWRMKLLVAFRTLLIHSFGLPALAKKIAPKLFPRTEQQPLRDEFLRSIAAADKKSYLRVLRAIGAFNVCEKVAGSRIPALILSADNDYTPVSYKAGYTAQLGNARLSVIENSGHASPMDQPQACNQLIREFLREISEKEEKPLGKITAN</sequence>
<feature type="domain" description="AB hydrolase-1" evidence="1">
    <location>
        <begin position="24"/>
        <end position="253"/>
    </location>
</feature>
<dbReference type="SUPFAM" id="SSF53474">
    <property type="entry name" value="alpha/beta-Hydrolases"/>
    <property type="match status" value="1"/>
</dbReference>
<evidence type="ECO:0000259" key="1">
    <source>
        <dbReference type="Pfam" id="PF12697"/>
    </source>
</evidence>
<evidence type="ECO:0000313" key="3">
    <source>
        <dbReference type="Proteomes" id="UP001596425"/>
    </source>
</evidence>
<dbReference type="RefSeq" id="WP_193194145.1">
    <property type="nucleotide sequence ID" value="NZ_JACZFR010000053.1"/>
</dbReference>
<protein>
    <submittedName>
        <fullName evidence="2">Alpha/beta fold hydrolase</fullName>
    </submittedName>
</protein>
<name>A0ABW1YLU3_9GAMM</name>
<dbReference type="Gene3D" id="3.40.50.1820">
    <property type="entry name" value="alpha/beta hydrolase"/>
    <property type="match status" value="1"/>
</dbReference>
<comment type="caution">
    <text evidence="2">The sequence shown here is derived from an EMBL/GenBank/DDBJ whole genome shotgun (WGS) entry which is preliminary data.</text>
</comment>
<reference evidence="3" key="1">
    <citation type="journal article" date="2019" name="Int. J. Syst. Evol. Microbiol.">
        <title>The Global Catalogue of Microorganisms (GCM) 10K type strain sequencing project: providing services to taxonomists for standard genome sequencing and annotation.</title>
        <authorList>
            <consortium name="The Broad Institute Genomics Platform"/>
            <consortium name="The Broad Institute Genome Sequencing Center for Infectious Disease"/>
            <person name="Wu L."/>
            <person name="Ma J."/>
        </authorList>
    </citation>
    <scope>NUCLEOTIDE SEQUENCE [LARGE SCALE GENOMIC DNA]</scope>
    <source>
        <strain evidence="3">CGMCC 1.13718</strain>
    </source>
</reference>
<dbReference type="Proteomes" id="UP001596425">
    <property type="component" value="Unassembled WGS sequence"/>
</dbReference>
<dbReference type="PRINTS" id="PR00111">
    <property type="entry name" value="ABHYDROLASE"/>
</dbReference>
<dbReference type="Pfam" id="PF12697">
    <property type="entry name" value="Abhydrolase_6"/>
    <property type="match status" value="1"/>
</dbReference>
<keyword evidence="2" id="KW-0378">Hydrolase</keyword>
<gene>
    <name evidence="2" type="ORF">ACFQBM_04290</name>
</gene>
<accession>A0ABW1YLU3</accession>
<organism evidence="2 3">
    <name type="scientific">Microbulbifer taiwanensis</name>
    <dbReference type="NCBI Taxonomy" id="986746"/>
    <lineage>
        <taxon>Bacteria</taxon>
        <taxon>Pseudomonadati</taxon>
        <taxon>Pseudomonadota</taxon>
        <taxon>Gammaproteobacteria</taxon>
        <taxon>Cellvibrionales</taxon>
        <taxon>Microbulbiferaceae</taxon>
        <taxon>Microbulbifer</taxon>
    </lineage>
</organism>
<dbReference type="EMBL" id="JBHSVR010000001">
    <property type="protein sequence ID" value="MFC6632485.1"/>
    <property type="molecule type" value="Genomic_DNA"/>
</dbReference>
<dbReference type="InterPro" id="IPR000073">
    <property type="entry name" value="AB_hydrolase_1"/>
</dbReference>
<dbReference type="InterPro" id="IPR029058">
    <property type="entry name" value="AB_hydrolase_fold"/>
</dbReference>
<dbReference type="GO" id="GO:0016787">
    <property type="term" value="F:hydrolase activity"/>
    <property type="evidence" value="ECO:0007669"/>
    <property type="project" value="UniProtKB-KW"/>
</dbReference>
<dbReference type="PANTHER" id="PTHR43798">
    <property type="entry name" value="MONOACYLGLYCEROL LIPASE"/>
    <property type="match status" value="1"/>
</dbReference>